<protein>
    <submittedName>
        <fullName evidence="1">Uncharacterized protein</fullName>
    </submittedName>
</protein>
<name>A0ACC0Q365_RHOML</name>
<gene>
    <name evidence="1" type="ORF">RHMOL_Rhmol01G0140100</name>
</gene>
<reference evidence="1" key="1">
    <citation type="submission" date="2022-02" db="EMBL/GenBank/DDBJ databases">
        <title>Plant Genome Project.</title>
        <authorList>
            <person name="Zhang R.-G."/>
        </authorList>
    </citation>
    <scope>NUCLEOTIDE SEQUENCE</scope>
    <source>
        <strain evidence="1">AT1</strain>
    </source>
</reference>
<proteinExistence type="predicted"/>
<sequence length="154" mass="16919">MPEAKLGSIRRTQSLRRSVGDRDDRGWTLLHVGARRGDVREPIEQTPPPAATRGYQPLCGMPPGPRVPPAELQHEPLVAPLPPGPRGGGGVRSNLQWPSEMLRQGPVVIRRRQAPRLCTSRSSTPTPYPAGWKARCKWPELVEGSSNSFFAYGV</sequence>
<dbReference type="Proteomes" id="UP001062846">
    <property type="component" value="Chromosome 1"/>
</dbReference>
<organism evidence="1 2">
    <name type="scientific">Rhododendron molle</name>
    <name type="common">Chinese azalea</name>
    <name type="synonym">Azalea mollis</name>
    <dbReference type="NCBI Taxonomy" id="49168"/>
    <lineage>
        <taxon>Eukaryota</taxon>
        <taxon>Viridiplantae</taxon>
        <taxon>Streptophyta</taxon>
        <taxon>Embryophyta</taxon>
        <taxon>Tracheophyta</taxon>
        <taxon>Spermatophyta</taxon>
        <taxon>Magnoliopsida</taxon>
        <taxon>eudicotyledons</taxon>
        <taxon>Gunneridae</taxon>
        <taxon>Pentapetalae</taxon>
        <taxon>asterids</taxon>
        <taxon>Ericales</taxon>
        <taxon>Ericaceae</taxon>
        <taxon>Ericoideae</taxon>
        <taxon>Rhodoreae</taxon>
        <taxon>Rhododendron</taxon>
    </lineage>
</organism>
<comment type="caution">
    <text evidence="1">The sequence shown here is derived from an EMBL/GenBank/DDBJ whole genome shotgun (WGS) entry which is preliminary data.</text>
</comment>
<dbReference type="EMBL" id="CM046388">
    <property type="protein sequence ID" value="KAI8571704.1"/>
    <property type="molecule type" value="Genomic_DNA"/>
</dbReference>
<evidence type="ECO:0000313" key="2">
    <source>
        <dbReference type="Proteomes" id="UP001062846"/>
    </source>
</evidence>
<accession>A0ACC0Q365</accession>
<evidence type="ECO:0000313" key="1">
    <source>
        <dbReference type="EMBL" id="KAI8571704.1"/>
    </source>
</evidence>
<keyword evidence="2" id="KW-1185">Reference proteome</keyword>